<dbReference type="Proteomes" id="UP000780801">
    <property type="component" value="Unassembled WGS sequence"/>
</dbReference>
<dbReference type="GO" id="GO:0004034">
    <property type="term" value="F:aldose 1-epimerase activity"/>
    <property type="evidence" value="ECO:0007669"/>
    <property type="project" value="TreeGrafter"/>
</dbReference>
<dbReference type="AlphaFoldDB" id="A0A9P6FX30"/>
<dbReference type="InterPro" id="IPR014718">
    <property type="entry name" value="GH-type_carb-bd"/>
</dbReference>
<dbReference type="InterPro" id="IPR011013">
    <property type="entry name" value="Gal_mutarotase_sf_dom"/>
</dbReference>
<gene>
    <name evidence="1" type="ORF">BGW38_009499</name>
</gene>
<dbReference type="OrthoDB" id="274691at2759"/>
<dbReference type="SUPFAM" id="SSF74650">
    <property type="entry name" value="Galactose mutarotase-like"/>
    <property type="match status" value="3"/>
</dbReference>
<dbReference type="GO" id="GO:0033499">
    <property type="term" value="P:galactose catabolic process via UDP-galactose, Leloir pathway"/>
    <property type="evidence" value="ECO:0007669"/>
    <property type="project" value="TreeGrafter"/>
</dbReference>
<organism evidence="1 2">
    <name type="scientific">Lunasporangiospora selenospora</name>
    <dbReference type="NCBI Taxonomy" id="979761"/>
    <lineage>
        <taxon>Eukaryota</taxon>
        <taxon>Fungi</taxon>
        <taxon>Fungi incertae sedis</taxon>
        <taxon>Mucoromycota</taxon>
        <taxon>Mortierellomycotina</taxon>
        <taxon>Mortierellomycetes</taxon>
        <taxon>Mortierellales</taxon>
        <taxon>Mortierellaceae</taxon>
        <taxon>Lunasporangiospora</taxon>
    </lineage>
</organism>
<dbReference type="PANTHER" id="PTHR10091:SF0">
    <property type="entry name" value="GALACTOSE MUTAROTASE"/>
    <property type="match status" value="1"/>
</dbReference>
<dbReference type="InterPro" id="IPR018052">
    <property type="entry name" value="Ald1_epimerase_CS"/>
</dbReference>
<dbReference type="Gene3D" id="2.70.98.10">
    <property type="match status" value="1"/>
</dbReference>
<dbReference type="EMBL" id="JAABOA010000702">
    <property type="protein sequence ID" value="KAF9583428.1"/>
    <property type="molecule type" value="Genomic_DNA"/>
</dbReference>
<dbReference type="PROSITE" id="PS00545">
    <property type="entry name" value="ALDOSE_1_EPIMERASE"/>
    <property type="match status" value="1"/>
</dbReference>
<proteinExistence type="predicted"/>
<dbReference type="GO" id="GO:0006006">
    <property type="term" value="P:glucose metabolic process"/>
    <property type="evidence" value="ECO:0007669"/>
    <property type="project" value="TreeGrafter"/>
</dbReference>
<comment type="caution">
    <text evidence="1">The sequence shown here is derived from an EMBL/GenBank/DDBJ whole genome shotgun (WGS) entry which is preliminary data.</text>
</comment>
<evidence type="ECO:0000313" key="1">
    <source>
        <dbReference type="EMBL" id="KAF9583428.1"/>
    </source>
</evidence>
<name>A0A9P6FX30_9FUNG</name>
<protein>
    <recommendedName>
        <fullName evidence="3">Aldose 1-epimerase</fullName>
    </recommendedName>
</protein>
<dbReference type="GO" id="GO:0030246">
    <property type="term" value="F:carbohydrate binding"/>
    <property type="evidence" value="ECO:0007669"/>
    <property type="project" value="InterPro"/>
</dbReference>
<accession>A0A9P6FX30</accession>
<keyword evidence="2" id="KW-1185">Reference proteome</keyword>
<dbReference type="InterPro" id="IPR008183">
    <property type="entry name" value="Aldose_1/G6P_1-epimerase"/>
</dbReference>
<dbReference type="PANTHER" id="PTHR10091">
    <property type="entry name" value="ALDOSE-1-EPIMERASE"/>
    <property type="match status" value="1"/>
</dbReference>
<dbReference type="Pfam" id="PF01263">
    <property type="entry name" value="Aldose_epim"/>
    <property type="match status" value="2"/>
</dbReference>
<sequence>MPIKTTILATEPVLVQQHELIVTLDAKADANTSKSISASSRPEMSARILTYGATLTHLICPDQHGKAQDIVLGFDDWKEYLTQAHSRALNPYFGSTIGRTASRVAHGSFTLANKYAVDHPMPKEQVPLDACIDYPDSSDPNHADKHTLQISNGLDCHHGGPIGFDKKHWSTIETGAGLEDGDLSNASGLAQRRGPFVRLQLISCHGDNGYPGRLKSIVEYHLDPRGELCVNFEASLVADETKCGEILLNRERLETDLHSTIVSMTNHTYWNLDGVLNLPDDSGSPLHVLEHTQTTRDAEETNEYVRRDAKFQDQEVTIVNNSCTIRNHLLWLRDSKIIELGKVHPIPTGRILDLPSMRAKDHYPPNHDTGSMGESLESLLNFSTASDMTSQQVHSSGPRSPFGKLLGPGLDLIPGGYGYDHVYALDRPTSAGTSSNAATNVAKDMKVGIQGYYPETPHVAMLFSPRSGIRLDVFTSEPAIVLYAAGYVDGSKLGSTKSKLVGGSSPSKQQQSSQQRAIKLEASFDKFSGLCLEPVRYPDAIHHPSWASMVTLHYDQTYRQQTIYKLGAQ</sequence>
<evidence type="ECO:0008006" key="3">
    <source>
        <dbReference type="Google" id="ProtNLM"/>
    </source>
</evidence>
<evidence type="ECO:0000313" key="2">
    <source>
        <dbReference type="Proteomes" id="UP000780801"/>
    </source>
</evidence>
<reference evidence="1" key="1">
    <citation type="journal article" date="2020" name="Fungal Divers.">
        <title>Resolving the Mortierellaceae phylogeny through synthesis of multi-gene phylogenetics and phylogenomics.</title>
        <authorList>
            <person name="Vandepol N."/>
            <person name="Liber J."/>
            <person name="Desiro A."/>
            <person name="Na H."/>
            <person name="Kennedy M."/>
            <person name="Barry K."/>
            <person name="Grigoriev I.V."/>
            <person name="Miller A.N."/>
            <person name="O'Donnell K."/>
            <person name="Stajich J.E."/>
            <person name="Bonito G."/>
        </authorList>
    </citation>
    <scope>NUCLEOTIDE SEQUENCE</scope>
    <source>
        <strain evidence="1">KOD1015</strain>
    </source>
</reference>